<keyword evidence="1" id="KW-0812">Transmembrane</keyword>
<feature type="domain" description="DUF2470" evidence="2">
    <location>
        <begin position="9"/>
        <end position="85"/>
    </location>
</feature>
<evidence type="ECO:0000256" key="1">
    <source>
        <dbReference type="SAM" id="Phobius"/>
    </source>
</evidence>
<protein>
    <recommendedName>
        <fullName evidence="2">DUF2470 domain-containing protein</fullName>
    </recommendedName>
</protein>
<proteinExistence type="predicted"/>
<organism evidence="3 4">
    <name type="scientific">Marasmius crinis-equi</name>
    <dbReference type="NCBI Taxonomy" id="585013"/>
    <lineage>
        <taxon>Eukaryota</taxon>
        <taxon>Fungi</taxon>
        <taxon>Dikarya</taxon>
        <taxon>Basidiomycota</taxon>
        <taxon>Agaricomycotina</taxon>
        <taxon>Agaricomycetes</taxon>
        <taxon>Agaricomycetidae</taxon>
        <taxon>Agaricales</taxon>
        <taxon>Marasmiineae</taxon>
        <taxon>Marasmiaceae</taxon>
        <taxon>Marasmius</taxon>
    </lineage>
</organism>
<dbReference type="Proteomes" id="UP001465976">
    <property type="component" value="Unassembled WGS sequence"/>
</dbReference>
<comment type="caution">
    <text evidence="3">The sequence shown here is derived from an EMBL/GenBank/DDBJ whole genome shotgun (WGS) entry which is preliminary data.</text>
</comment>
<dbReference type="Pfam" id="PF10615">
    <property type="entry name" value="DUF2470"/>
    <property type="match status" value="1"/>
</dbReference>
<feature type="transmembrane region" description="Helical" evidence="1">
    <location>
        <begin position="106"/>
        <end position="125"/>
    </location>
</feature>
<dbReference type="InterPro" id="IPR037119">
    <property type="entry name" value="Haem_oxidase_HugZ-like_sf"/>
</dbReference>
<accession>A0ABR3FXU9</accession>
<dbReference type="Gene3D" id="3.20.180.10">
    <property type="entry name" value="PNP-oxidase-like"/>
    <property type="match status" value="1"/>
</dbReference>
<evidence type="ECO:0000313" key="3">
    <source>
        <dbReference type="EMBL" id="KAL0580228.1"/>
    </source>
</evidence>
<sequence length="214" mass="23495">MTDPVSEKSAFLCMYMTSHPDTLVAYAKWYGKVAEPITSAKMTSIDSKGMDLTCTLKNGSQKPVRVVIDPPLSGYDDVKPRLLEMKAHAQEGLGMIKAPVISTYEFTPGVLGGVAWFALLAYFSYAPKDSSPLYLPAQLASPYLGRIPEILLKLTFGLHVLESLYTTNLCRKHQTGLIVGLQYVISTLLGGIGVILPLRKRIQNARIDSVMKVE</sequence>
<keyword evidence="1" id="KW-0472">Membrane</keyword>
<dbReference type="InterPro" id="IPR019595">
    <property type="entry name" value="DUF2470"/>
</dbReference>
<evidence type="ECO:0000259" key="2">
    <source>
        <dbReference type="Pfam" id="PF10615"/>
    </source>
</evidence>
<gene>
    <name evidence="3" type="ORF">V5O48_001821</name>
</gene>
<feature type="transmembrane region" description="Helical" evidence="1">
    <location>
        <begin position="177"/>
        <end position="198"/>
    </location>
</feature>
<keyword evidence="4" id="KW-1185">Reference proteome</keyword>
<dbReference type="PANTHER" id="PTHR37783">
    <property type="entry name" value="MEMBRANE PROTEIN, PUTATIVE (AFU_ORTHOLOGUE AFUA_1G04315)-RELATED"/>
    <property type="match status" value="1"/>
</dbReference>
<dbReference type="PANTHER" id="PTHR37783:SF1">
    <property type="entry name" value="MEMBRANE PROTEIN, PUTATIVE (AFU_ORTHOLOGUE AFUA_1G04315)-RELATED"/>
    <property type="match status" value="1"/>
</dbReference>
<evidence type="ECO:0000313" key="4">
    <source>
        <dbReference type="Proteomes" id="UP001465976"/>
    </source>
</evidence>
<dbReference type="InterPro" id="IPR028110">
    <property type="entry name" value="TMEM254"/>
</dbReference>
<reference evidence="3 4" key="1">
    <citation type="submission" date="2024-02" db="EMBL/GenBank/DDBJ databases">
        <title>A draft genome for the cacao thread blight pathogen Marasmius crinis-equi.</title>
        <authorList>
            <person name="Cohen S.P."/>
            <person name="Baruah I.K."/>
            <person name="Amoako-Attah I."/>
            <person name="Bukari Y."/>
            <person name="Meinhardt L.W."/>
            <person name="Bailey B.A."/>
        </authorList>
    </citation>
    <scope>NUCLEOTIDE SEQUENCE [LARGE SCALE GENOMIC DNA]</scope>
    <source>
        <strain evidence="3 4">GH-76</strain>
    </source>
</reference>
<dbReference type="EMBL" id="JBAHYK010000036">
    <property type="protein sequence ID" value="KAL0580228.1"/>
    <property type="molecule type" value="Genomic_DNA"/>
</dbReference>
<name>A0ABR3FXU9_9AGAR</name>
<dbReference type="Pfam" id="PF14934">
    <property type="entry name" value="TMEM254"/>
    <property type="match status" value="1"/>
</dbReference>
<keyword evidence="1" id="KW-1133">Transmembrane helix</keyword>